<dbReference type="PANTHER" id="PTHR11406:SF23">
    <property type="entry name" value="PHOSPHOGLYCERATE KINASE 1, CHLOROPLASTIC-RELATED"/>
    <property type="match status" value="1"/>
</dbReference>
<protein>
    <recommendedName>
        <fullName evidence="2">phosphoglycerate kinase</fullName>
        <ecNumber evidence="2">2.7.2.3</ecNumber>
    </recommendedName>
</protein>
<dbReference type="InterPro" id="IPR015911">
    <property type="entry name" value="Phosphoglycerate_kinase_CS"/>
</dbReference>
<proteinExistence type="predicted"/>
<dbReference type="PROSITE" id="PS00111">
    <property type="entry name" value="PGLYCERATE_KINASE"/>
    <property type="match status" value="1"/>
</dbReference>
<dbReference type="InterPro" id="IPR001576">
    <property type="entry name" value="Phosphoglycerate_kinase"/>
</dbReference>
<dbReference type="PANTHER" id="PTHR11406">
    <property type="entry name" value="PHOSPHOGLYCERATE KINASE"/>
    <property type="match status" value="1"/>
</dbReference>
<dbReference type="GO" id="GO:0006094">
    <property type="term" value="P:gluconeogenesis"/>
    <property type="evidence" value="ECO:0007669"/>
    <property type="project" value="TreeGrafter"/>
</dbReference>
<gene>
    <name evidence="8" type="ORF">LCGC14_0303650</name>
</gene>
<dbReference type="Pfam" id="PF00162">
    <property type="entry name" value="PGK"/>
    <property type="match status" value="1"/>
</dbReference>
<dbReference type="EC" id="2.7.2.3" evidence="2"/>
<evidence type="ECO:0000313" key="8">
    <source>
        <dbReference type="EMBL" id="KKN82950.1"/>
    </source>
</evidence>
<comment type="caution">
    <text evidence="8">The sequence shown here is derived from an EMBL/GenBank/DDBJ whole genome shotgun (WGS) entry which is preliminary data.</text>
</comment>
<dbReference type="GO" id="GO:0005524">
    <property type="term" value="F:ATP binding"/>
    <property type="evidence" value="ECO:0007669"/>
    <property type="project" value="UniProtKB-KW"/>
</dbReference>
<dbReference type="InterPro" id="IPR015824">
    <property type="entry name" value="Phosphoglycerate_kinase_N"/>
</dbReference>
<comment type="catalytic activity">
    <reaction evidence="1">
        <text>(2R)-3-phosphoglycerate + ATP = (2R)-3-phospho-glyceroyl phosphate + ADP</text>
        <dbReference type="Rhea" id="RHEA:14801"/>
        <dbReference type="ChEBI" id="CHEBI:30616"/>
        <dbReference type="ChEBI" id="CHEBI:57604"/>
        <dbReference type="ChEBI" id="CHEBI:58272"/>
        <dbReference type="ChEBI" id="CHEBI:456216"/>
        <dbReference type="EC" id="2.7.2.3"/>
    </reaction>
</comment>
<sequence>MATKTISDIDVVGKRVLMRVDFNVPLKDGAVTDDHRIVMALPTIQTVLDAGGRLVLASHLGRPGGEGFEEAFSLNRLKRGPVLMRLRRQ</sequence>
<dbReference type="EMBL" id="LAZR01000192">
    <property type="protein sequence ID" value="KKN82950.1"/>
    <property type="molecule type" value="Genomic_DNA"/>
</dbReference>
<reference evidence="8" key="1">
    <citation type="journal article" date="2015" name="Nature">
        <title>Complex archaea that bridge the gap between prokaryotes and eukaryotes.</title>
        <authorList>
            <person name="Spang A."/>
            <person name="Saw J.H."/>
            <person name="Jorgensen S.L."/>
            <person name="Zaremba-Niedzwiedzka K."/>
            <person name="Martijn J."/>
            <person name="Lind A.E."/>
            <person name="van Eijk R."/>
            <person name="Schleper C."/>
            <person name="Guy L."/>
            <person name="Ettema T.J."/>
        </authorList>
    </citation>
    <scope>NUCLEOTIDE SEQUENCE</scope>
</reference>
<accession>A0A0F9TPG5</accession>
<dbReference type="InterPro" id="IPR036043">
    <property type="entry name" value="Phosphoglycerate_kinase_sf"/>
</dbReference>
<keyword evidence="6" id="KW-0067">ATP-binding</keyword>
<dbReference type="Gene3D" id="3.40.50.1260">
    <property type="entry name" value="Phosphoglycerate kinase, N-terminal domain"/>
    <property type="match status" value="1"/>
</dbReference>
<organism evidence="8">
    <name type="scientific">marine sediment metagenome</name>
    <dbReference type="NCBI Taxonomy" id="412755"/>
    <lineage>
        <taxon>unclassified sequences</taxon>
        <taxon>metagenomes</taxon>
        <taxon>ecological metagenomes</taxon>
    </lineage>
</organism>
<dbReference type="GO" id="GO:0004618">
    <property type="term" value="F:phosphoglycerate kinase activity"/>
    <property type="evidence" value="ECO:0007669"/>
    <property type="project" value="UniProtKB-EC"/>
</dbReference>
<dbReference type="AlphaFoldDB" id="A0A0F9TPG5"/>
<keyword evidence="4" id="KW-0547">Nucleotide-binding</keyword>
<keyword evidence="7" id="KW-0324">Glycolysis</keyword>
<evidence type="ECO:0000256" key="2">
    <source>
        <dbReference type="ARBA" id="ARBA00013061"/>
    </source>
</evidence>
<dbReference type="GO" id="GO:0006096">
    <property type="term" value="P:glycolytic process"/>
    <property type="evidence" value="ECO:0007669"/>
    <property type="project" value="UniProtKB-KW"/>
</dbReference>
<name>A0A0F9TPG5_9ZZZZ</name>
<evidence type="ECO:0000256" key="7">
    <source>
        <dbReference type="ARBA" id="ARBA00023152"/>
    </source>
</evidence>
<keyword evidence="5" id="KW-0418">Kinase</keyword>
<evidence type="ECO:0000256" key="4">
    <source>
        <dbReference type="ARBA" id="ARBA00022741"/>
    </source>
</evidence>
<dbReference type="FunFam" id="3.40.50.1260:FF:000005">
    <property type="entry name" value="Phosphoglycerate kinase"/>
    <property type="match status" value="1"/>
</dbReference>
<evidence type="ECO:0000256" key="5">
    <source>
        <dbReference type="ARBA" id="ARBA00022777"/>
    </source>
</evidence>
<evidence type="ECO:0000256" key="3">
    <source>
        <dbReference type="ARBA" id="ARBA00022679"/>
    </source>
</evidence>
<dbReference type="GO" id="GO:0043531">
    <property type="term" value="F:ADP binding"/>
    <property type="evidence" value="ECO:0007669"/>
    <property type="project" value="TreeGrafter"/>
</dbReference>
<evidence type="ECO:0000256" key="6">
    <source>
        <dbReference type="ARBA" id="ARBA00022840"/>
    </source>
</evidence>
<evidence type="ECO:0000256" key="1">
    <source>
        <dbReference type="ARBA" id="ARBA00000642"/>
    </source>
</evidence>
<keyword evidence="3" id="KW-0808">Transferase</keyword>
<dbReference type="SUPFAM" id="SSF53748">
    <property type="entry name" value="Phosphoglycerate kinase"/>
    <property type="match status" value="1"/>
</dbReference>
<dbReference type="GO" id="GO:0005829">
    <property type="term" value="C:cytosol"/>
    <property type="evidence" value="ECO:0007669"/>
    <property type="project" value="TreeGrafter"/>
</dbReference>
<dbReference type="PRINTS" id="PR00477">
    <property type="entry name" value="PHGLYCKINASE"/>
</dbReference>